<accession>A0A6B0UU59</accession>
<keyword evidence="1" id="KW-0732">Signal</keyword>
<evidence type="ECO:0000256" key="1">
    <source>
        <dbReference type="SAM" id="SignalP"/>
    </source>
</evidence>
<protein>
    <submittedName>
        <fullName evidence="2">Putative secreted protein</fullName>
    </submittedName>
</protein>
<proteinExistence type="predicted"/>
<name>A0A6B0UU59_IXORI</name>
<evidence type="ECO:0000313" key="2">
    <source>
        <dbReference type="EMBL" id="MXU93313.1"/>
    </source>
</evidence>
<organism evidence="2">
    <name type="scientific">Ixodes ricinus</name>
    <name type="common">Common tick</name>
    <name type="synonym">Acarus ricinus</name>
    <dbReference type="NCBI Taxonomy" id="34613"/>
    <lineage>
        <taxon>Eukaryota</taxon>
        <taxon>Metazoa</taxon>
        <taxon>Ecdysozoa</taxon>
        <taxon>Arthropoda</taxon>
        <taxon>Chelicerata</taxon>
        <taxon>Arachnida</taxon>
        <taxon>Acari</taxon>
        <taxon>Parasitiformes</taxon>
        <taxon>Ixodida</taxon>
        <taxon>Ixodoidea</taxon>
        <taxon>Ixodidae</taxon>
        <taxon>Ixodinae</taxon>
        <taxon>Ixodes</taxon>
    </lineage>
</organism>
<reference evidence="2" key="1">
    <citation type="submission" date="2019-12" db="EMBL/GenBank/DDBJ databases">
        <title>An insight into the sialome of adult female Ixodes ricinus ticks feeding for 6 days.</title>
        <authorList>
            <person name="Perner J."/>
            <person name="Ribeiro J.M.C."/>
        </authorList>
    </citation>
    <scope>NUCLEOTIDE SEQUENCE</scope>
    <source>
        <strain evidence="2">Semi-engorged</strain>
        <tissue evidence="2">Salivary glands</tissue>
    </source>
</reference>
<feature type="signal peptide" evidence="1">
    <location>
        <begin position="1"/>
        <end position="17"/>
    </location>
</feature>
<dbReference type="AlphaFoldDB" id="A0A6B0UU59"/>
<dbReference type="EMBL" id="GIFC01011230">
    <property type="protein sequence ID" value="MXU93313.1"/>
    <property type="molecule type" value="Transcribed_RNA"/>
</dbReference>
<feature type="chain" id="PRO_5025423203" evidence="1">
    <location>
        <begin position="18"/>
        <end position="144"/>
    </location>
</feature>
<sequence>MLRRIWISLFEVCCCDCMPTSVFIRAAVVTTKTLRQQISSEQAPKCRRPGIIFLFAGRLHSAEDVFLTLFYCFRRPYFLRNDDIPLCFLQHKEKRLENCLQEAACKVLLFCAGHKLIADQAVFIFNRSQDAGLAANNLTERKKN</sequence>